<comment type="caution">
    <text evidence="1">The sequence shown here is derived from an EMBL/GenBank/DDBJ whole genome shotgun (WGS) entry which is preliminary data.</text>
</comment>
<gene>
    <name evidence="1" type="ORF">XENOCAPTIV_013520</name>
</gene>
<proteinExistence type="predicted"/>
<evidence type="ECO:0000313" key="2">
    <source>
        <dbReference type="Proteomes" id="UP001434883"/>
    </source>
</evidence>
<evidence type="ECO:0000313" key="1">
    <source>
        <dbReference type="EMBL" id="MEQ2213352.1"/>
    </source>
</evidence>
<dbReference type="EMBL" id="JAHRIN010061631">
    <property type="protein sequence ID" value="MEQ2213352.1"/>
    <property type="molecule type" value="Genomic_DNA"/>
</dbReference>
<keyword evidence="2" id="KW-1185">Reference proteome</keyword>
<organism evidence="1 2">
    <name type="scientific">Xenoophorus captivus</name>
    <dbReference type="NCBI Taxonomy" id="1517983"/>
    <lineage>
        <taxon>Eukaryota</taxon>
        <taxon>Metazoa</taxon>
        <taxon>Chordata</taxon>
        <taxon>Craniata</taxon>
        <taxon>Vertebrata</taxon>
        <taxon>Euteleostomi</taxon>
        <taxon>Actinopterygii</taxon>
        <taxon>Neopterygii</taxon>
        <taxon>Teleostei</taxon>
        <taxon>Neoteleostei</taxon>
        <taxon>Acanthomorphata</taxon>
        <taxon>Ovalentaria</taxon>
        <taxon>Atherinomorphae</taxon>
        <taxon>Cyprinodontiformes</taxon>
        <taxon>Goodeidae</taxon>
        <taxon>Xenoophorus</taxon>
    </lineage>
</organism>
<sequence length="147" mass="16177">MPSYQSVVRQPGNAVCIPTETERGSGEMWPMCGQKDTPCSGGSIFPAHEMKTADFGSVSFSESLPKILKPECVTGPETAALSPALWKWLLKPSCPDKFNSIQFSFIYIAPIHNTCCLKALHNSQVHTFQLIVTIEQCSQIQLFIQIG</sequence>
<dbReference type="Proteomes" id="UP001434883">
    <property type="component" value="Unassembled WGS sequence"/>
</dbReference>
<protein>
    <submittedName>
        <fullName evidence="1">Uncharacterized protein</fullName>
    </submittedName>
</protein>
<accession>A0ABV0S1C8</accession>
<reference evidence="1 2" key="1">
    <citation type="submission" date="2021-06" db="EMBL/GenBank/DDBJ databases">
        <authorList>
            <person name="Palmer J.M."/>
        </authorList>
    </citation>
    <scope>NUCLEOTIDE SEQUENCE [LARGE SCALE GENOMIC DNA]</scope>
    <source>
        <strain evidence="1 2">XC_2019</strain>
        <tissue evidence="1">Muscle</tissue>
    </source>
</reference>
<name>A0ABV0S1C8_9TELE</name>